<evidence type="ECO:0000313" key="6">
    <source>
        <dbReference type="EMBL" id="MBB6200110.1"/>
    </source>
</evidence>
<dbReference type="InterPro" id="IPR005119">
    <property type="entry name" value="LysR_subst-bd"/>
</dbReference>
<organism evidence="6 7">
    <name type="scientific">Paraburkholderia fungorum</name>
    <dbReference type="NCBI Taxonomy" id="134537"/>
    <lineage>
        <taxon>Bacteria</taxon>
        <taxon>Pseudomonadati</taxon>
        <taxon>Pseudomonadota</taxon>
        <taxon>Betaproteobacteria</taxon>
        <taxon>Burkholderiales</taxon>
        <taxon>Burkholderiaceae</taxon>
        <taxon>Paraburkholderia</taxon>
    </lineage>
</organism>
<accession>A0AAW3UT28</accession>
<reference evidence="6 7" key="1">
    <citation type="submission" date="2020-08" db="EMBL/GenBank/DDBJ databases">
        <title>Genomic Encyclopedia of Type Strains, Phase IV (KMG-V): Genome sequencing to study the core and pangenomes of soil and plant-associated prokaryotes.</title>
        <authorList>
            <person name="Whitman W."/>
        </authorList>
    </citation>
    <scope>NUCLEOTIDE SEQUENCE [LARGE SCALE GENOMIC DNA]</scope>
    <source>
        <strain evidence="6 7">SEMIA 4013</strain>
    </source>
</reference>
<comment type="caution">
    <text evidence="6">The sequence shown here is derived from an EMBL/GenBank/DDBJ whole genome shotgun (WGS) entry which is preliminary data.</text>
</comment>
<keyword evidence="3 6" id="KW-0238">DNA-binding</keyword>
<dbReference type="PANTHER" id="PTHR30118:SF15">
    <property type="entry name" value="TRANSCRIPTIONAL REGULATORY PROTEIN"/>
    <property type="match status" value="1"/>
</dbReference>
<evidence type="ECO:0000256" key="1">
    <source>
        <dbReference type="ARBA" id="ARBA00009437"/>
    </source>
</evidence>
<evidence type="ECO:0000259" key="5">
    <source>
        <dbReference type="Pfam" id="PF03466"/>
    </source>
</evidence>
<keyword evidence="4" id="KW-0804">Transcription</keyword>
<evidence type="ECO:0000256" key="3">
    <source>
        <dbReference type="ARBA" id="ARBA00023125"/>
    </source>
</evidence>
<dbReference type="AlphaFoldDB" id="A0AAW3UT28"/>
<evidence type="ECO:0000256" key="4">
    <source>
        <dbReference type="ARBA" id="ARBA00023163"/>
    </source>
</evidence>
<dbReference type="Proteomes" id="UP000518681">
    <property type="component" value="Unassembled WGS sequence"/>
</dbReference>
<dbReference type="GO" id="GO:0003677">
    <property type="term" value="F:DNA binding"/>
    <property type="evidence" value="ECO:0007669"/>
    <property type="project" value="UniProtKB-KW"/>
</dbReference>
<dbReference type="Pfam" id="PF03466">
    <property type="entry name" value="LysR_substrate"/>
    <property type="match status" value="1"/>
</dbReference>
<dbReference type="PANTHER" id="PTHR30118">
    <property type="entry name" value="HTH-TYPE TRANSCRIPTIONAL REGULATOR LEUO-RELATED"/>
    <property type="match status" value="1"/>
</dbReference>
<dbReference type="InterPro" id="IPR050389">
    <property type="entry name" value="LysR-type_TF"/>
</dbReference>
<evidence type="ECO:0000313" key="7">
    <source>
        <dbReference type="Proteomes" id="UP000518681"/>
    </source>
</evidence>
<gene>
    <name evidence="6" type="ORF">GGD69_000956</name>
</gene>
<dbReference type="SUPFAM" id="SSF53850">
    <property type="entry name" value="Periplasmic binding protein-like II"/>
    <property type="match status" value="1"/>
</dbReference>
<sequence>MPAGFVAPEFYFLPPLLTMLEQNARGIRIEIANFPVDWVSAAMRSGKVDLALGYVPGLDPGCVSRTLLVDEHVCVVRAGHPLRKQKPTKEDLAGLRYVYASTNATGHRMVEQWLEELNLRRDIVLRLPHFVVAPEIVQHTDLAVIFPRRDGPGHCMAPRCDLHPVPSAFGRH</sequence>
<evidence type="ECO:0000256" key="2">
    <source>
        <dbReference type="ARBA" id="ARBA00023015"/>
    </source>
</evidence>
<dbReference type="EMBL" id="JACIIK010000002">
    <property type="protein sequence ID" value="MBB6200110.1"/>
    <property type="molecule type" value="Genomic_DNA"/>
</dbReference>
<proteinExistence type="inferred from homology"/>
<comment type="similarity">
    <text evidence="1">Belongs to the LysR transcriptional regulatory family.</text>
</comment>
<keyword evidence="2" id="KW-0805">Transcription regulation</keyword>
<feature type="domain" description="LysR substrate-binding" evidence="5">
    <location>
        <begin position="9"/>
        <end position="149"/>
    </location>
</feature>
<dbReference type="Gene3D" id="3.40.190.10">
    <property type="entry name" value="Periplasmic binding protein-like II"/>
    <property type="match status" value="2"/>
</dbReference>
<name>A0AAW3UT28_9BURK</name>
<protein>
    <submittedName>
        <fullName evidence="6">DNA-binding transcriptional LysR family regulator</fullName>
    </submittedName>
</protein>